<sequence>MGNNSSVYLKHLASHKSRNSGSQKSNISNFQHVDGRKFHNIRGSSYSMPVDEEECDRLQIQHFLFRCIWKGNFSAPIKDILENGGHILDVGCGPGTWVLDMATEYPKAKFTAIDMVPVYPSEIKPPNVTFIQSNILEGLPFKDNEFDYVHMQNAAFNFTEKQWIEKVLVELIRVLKVDGWCELCELDPKIINIPPKFLPLYKACIQLGHSKGINLEIAPSLGELLRGYTHSNKLSEIHHDVQTLLHYEHGAGRAGKISRENALMFYRTIAPMILSILHITQEEYDSILESAEEDWEINECYNYMHRFFVRKKC</sequence>
<proteinExistence type="predicted"/>
<evidence type="ECO:0000313" key="2">
    <source>
        <dbReference type="EMBL" id="RIB10876.1"/>
    </source>
</evidence>
<protein>
    <submittedName>
        <fullName evidence="2">S-adenosyl-L-methionine-dependent methyltransferase</fullName>
    </submittedName>
</protein>
<dbReference type="PANTHER" id="PTHR43591:SF24">
    <property type="entry name" value="2-METHOXY-6-POLYPRENYL-1,4-BENZOQUINOL METHYLASE, MITOCHONDRIAL"/>
    <property type="match status" value="1"/>
</dbReference>
<dbReference type="STRING" id="44941.A0A397UUL2"/>
<name>A0A397UUL2_9GLOM</name>
<keyword evidence="3" id="KW-1185">Reference proteome</keyword>
<feature type="domain" description="Methyltransferase" evidence="1">
    <location>
        <begin position="87"/>
        <end position="179"/>
    </location>
</feature>
<dbReference type="EMBL" id="QKWP01001201">
    <property type="protein sequence ID" value="RIB10876.1"/>
    <property type="molecule type" value="Genomic_DNA"/>
</dbReference>
<dbReference type="CDD" id="cd02440">
    <property type="entry name" value="AdoMet_MTases"/>
    <property type="match status" value="1"/>
</dbReference>
<organism evidence="2 3">
    <name type="scientific">Gigaspora rosea</name>
    <dbReference type="NCBI Taxonomy" id="44941"/>
    <lineage>
        <taxon>Eukaryota</taxon>
        <taxon>Fungi</taxon>
        <taxon>Fungi incertae sedis</taxon>
        <taxon>Mucoromycota</taxon>
        <taxon>Glomeromycotina</taxon>
        <taxon>Glomeromycetes</taxon>
        <taxon>Diversisporales</taxon>
        <taxon>Gigasporaceae</taxon>
        <taxon>Gigaspora</taxon>
    </lineage>
</organism>
<dbReference type="Gene3D" id="3.40.50.150">
    <property type="entry name" value="Vaccinia Virus protein VP39"/>
    <property type="match status" value="1"/>
</dbReference>
<evidence type="ECO:0000313" key="3">
    <source>
        <dbReference type="Proteomes" id="UP000266673"/>
    </source>
</evidence>
<dbReference type="Proteomes" id="UP000266673">
    <property type="component" value="Unassembled WGS sequence"/>
</dbReference>
<dbReference type="InterPro" id="IPR029063">
    <property type="entry name" value="SAM-dependent_MTases_sf"/>
</dbReference>
<keyword evidence="2" id="KW-0808">Transferase</keyword>
<dbReference type="Pfam" id="PF13649">
    <property type="entry name" value="Methyltransf_25"/>
    <property type="match status" value="1"/>
</dbReference>
<dbReference type="GO" id="GO:0032259">
    <property type="term" value="P:methylation"/>
    <property type="evidence" value="ECO:0007669"/>
    <property type="project" value="UniProtKB-KW"/>
</dbReference>
<gene>
    <name evidence="2" type="ORF">C2G38_2020682</name>
</gene>
<accession>A0A397UUL2</accession>
<evidence type="ECO:0000259" key="1">
    <source>
        <dbReference type="Pfam" id="PF13649"/>
    </source>
</evidence>
<comment type="caution">
    <text evidence="2">The sequence shown here is derived from an EMBL/GenBank/DDBJ whole genome shotgun (WGS) entry which is preliminary data.</text>
</comment>
<dbReference type="SUPFAM" id="SSF53335">
    <property type="entry name" value="S-adenosyl-L-methionine-dependent methyltransferases"/>
    <property type="match status" value="1"/>
</dbReference>
<dbReference type="InterPro" id="IPR041698">
    <property type="entry name" value="Methyltransf_25"/>
</dbReference>
<reference evidence="2 3" key="1">
    <citation type="submission" date="2018-06" db="EMBL/GenBank/DDBJ databases">
        <title>Comparative genomics reveals the genomic features of Rhizophagus irregularis, R. cerebriforme, R. diaphanum and Gigaspora rosea, and their symbiotic lifestyle signature.</title>
        <authorList>
            <person name="Morin E."/>
            <person name="San Clemente H."/>
            <person name="Chen E.C.H."/>
            <person name="De La Providencia I."/>
            <person name="Hainaut M."/>
            <person name="Kuo A."/>
            <person name="Kohler A."/>
            <person name="Murat C."/>
            <person name="Tang N."/>
            <person name="Roy S."/>
            <person name="Loubradou J."/>
            <person name="Henrissat B."/>
            <person name="Grigoriev I.V."/>
            <person name="Corradi N."/>
            <person name="Roux C."/>
            <person name="Martin F.M."/>
        </authorList>
    </citation>
    <scope>NUCLEOTIDE SEQUENCE [LARGE SCALE GENOMIC DNA]</scope>
    <source>
        <strain evidence="2 3">DAOM 194757</strain>
    </source>
</reference>
<dbReference type="AlphaFoldDB" id="A0A397UUL2"/>
<dbReference type="OrthoDB" id="2013972at2759"/>
<keyword evidence="2" id="KW-0489">Methyltransferase</keyword>
<dbReference type="GO" id="GO:0008168">
    <property type="term" value="F:methyltransferase activity"/>
    <property type="evidence" value="ECO:0007669"/>
    <property type="project" value="UniProtKB-KW"/>
</dbReference>
<dbReference type="PANTHER" id="PTHR43591">
    <property type="entry name" value="METHYLTRANSFERASE"/>
    <property type="match status" value="1"/>
</dbReference>